<protein>
    <submittedName>
        <fullName evidence="3">Leucine-rich repeat,Leucine-rich repeat domain, L domain-like,Leucine-rich repeat, typical subtype</fullName>
    </submittedName>
</protein>
<keyword evidence="4" id="KW-1185">Reference proteome</keyword>
<reference evidence="3 4" key="1">
    <citation type="submission" date="2019-08" db="EMBL/GenBank/DDBJ databases">
        <authorList>
            <person name="Alioto T."/>
            <person name="Alioto T."/>
            <person name="Gomez Garrido J."/>
        </authorList>
    </citation>
    <scope>NUCLEOTIDE SEQUENCE [LARGE SCALE GENOMIC DNA]</scope>
</reference>
<dbReference type="InterPro" id="IPR003591">
    <property type="entry name" value="Leu-rich_rpt_typical-subtyp"/>
</dbReference>
<dbReference type="InterPro" id="IPR032675">
    <property type="entry name" value="LRR_dom_sf"/>
</dbReference>
<dbReference type="PROSITE" id="PS51450">
    <property type="entry name" value="LRR"/>
    <property type="match status" value="3"/>
</dbReference>
<dbReference type="GO" id="GO:0005737">
    <property type="term" value="C:cytoplasm"/>
    <property type="evidence" value="ECO:0007669"/>
    <property type="project" value="TreeGrafter"/>
</dbReference>
<dbReference type="OrthoDB" id="2021138at2759"/>
<dbReference type="EMBL" id="CABPRJ010001021">
    <property type="protein sequence ID" value="VVC34882.1"/>
    <property type="molecule type" value="Genomic_DNA"/>
</dbReference>
<dbReference type="PANTHER" id="PTHR48051">
    <property type="match status" value="1"/>
</dbReference>
<evidence type="ECO:0000313" key="4">
    <source>
        <dbReference type="Proteomes" id="UP000325440"/>
    </source>
</evidence>
<dbReference type="Proteomes" id="UP000325440">
    <property type="component" value="Unassembled WGS sequence"/>
</dbReference>
<evidence type="ECO:0000256" key="2">
    <source>
        <dbReference type="ARBA" id="ARBA00022737"/>
    </source>
</evidence>
<accession>A0A5E4MWR2</accession>
<dbReference type="SMART" id="SM00369">
    <property type="entry name" value="LRR_TYP"/>
    <property type="match status" value="4"/>
</dbReference>
<dbReference type="AlphaFoldDB" id="A0A5E4MWR2"/>
<dbReference type="InterPro" id="IPR001611">
    <property type="entry name" value="Leu-rich_rpt"/>
</dbReference>
<sequence>MNVCSLGKQIYGIDLECTYRSITDFSNANLIEFPEDLKRYKDQVYQLYIKNNFIEKLPRWINSMAKLTHIYLGNNKLSSFPEELTQLIGLEVLCAPCNFITHIPPALSTLKRLTQLNLSRNMIKNVPSEIVNMQSLWLLDLSHNEIETLPEIYPEQLYLGEIYLNGNRLICVPDNLARLKNIEYLSLTHNNLLYVPAVIFREEATVKVDHNPFLNYVPLNIKADNCGTQSFLEVHKLPNITLTCNDHKLIISPKIKQIFSVRGTAVHCPSLKEFALRVLYVWKTPFSQEHIPKHLHDQLLSGPVSSCMHCLRPMFTYSYICLIKHESQTYFNIQYFCSKPCYGALKQFLQIRYQNEIILQEMDFTTKPYGYLPP</sequence>
<proteinExistence type="predicted"/>
<name>A0A5E4MWR2_9HEMI</name>
<gene>
    <name evidence="3" type="ORF">CINCED_3A019989</name>
</gene>
<keyword evidence="2" id="KW-0677">Repeat</keyword>
<dbReference type="SUPFAM" id="SSF52058">
    <property type="entry name" value="L domain-like"/>
    <property type="match status" value="1"/>
</dbReference>
<dbReference type="Pfam" id="PF00560">
    <property type="entry name" value="LRR_1"/>
    <property type="match status" value="1"/>
</dbReference>
<dbReference type="InterPro" id="IPR050216">
    <property type="entry name" value="LRR_domain-containing"/>
</dbReference>
<dbReference type="Pfam" id="PF13855">
    <property type="entry name" value="LRR_8"/>
    <property type="match status" value="1"/>
</dbReference>
<evidence type="ECO:0000313" key="3">
    <source>
        <dbReference type="EMBL" id="VVC34882.1"/>
    </source>
</evidence>
<dbReference type="Gene3D" id="3.80.10.10">
    <property type="entry name" value="Ribonuclease Inhibitor"/>
    <property type="match status" value="2"/>
</dbReference>
<evidence type="ECO:0000256" key="1">
    <source>
        <dbReference type="ARBA" id="ARBA00022614"/>
    </source>
</evidence>
<keyword evidence="1" id="KW-0433">Leucine-rich repeat</keyword>
<organism evidence="3 4">
    <name type="scientific">Cinara cedri</name>
    <dbReference type="NCBI Taxonomy" id="506608"/>
    <lineage>
        <taxon>Eukaryota</taxon>
        <taxon>Metazoa</taxon>
        <taxon>Ecdysozoa</taxon>
        <taxon>Arthropoda</taxon>
        <taxon>Hexapoda</taxon>
        <taxon>Insecta</taxon>
        <taxon>Pterygota</taxon>
        <taxon>Neoptera</taxon>
        <taxon>Paraneoptera</taxon>
        <taxon>Hemiptera</taxon>
        <taxon>Sternorrhyncha</taxon>
        <taxon>Aphidomorpha</taxon>
        <taxon>Aphidoidea</taxon>
        <taxon>Aphididae</taxon>
        <taxon>Lachninae</taxon>
        <taxon>Cinara</taxon>
    </lineage>
</organism>
<dbReference type="PANTHER" id="PTHR48051:SF1">
    <property type="entry name" value="RAS SUPPRESSOR PROTEIN 1"/>
    <property type="match status" value="1"/>
</dbReference>